<dbReference type="Proteomes" id="UP000616779">
    <property type="component" value="Unassembled WGS sequence"/>
</dbReference>
<dbReference type="RefSeq" id="WP_171640629.1">
    <property type="nucleotide sequence ID" value="NZ_WHOA01000013.1"/>
</dbReference>
<evidence type="ECO:0000256" key="1">
    <source>
        <dbReference type="SAM" id="Phobius"/>
    </source>
</evidence>
<reference evidence="2 3" key="1">
    <citation type="submission" date="2019-10" db="EMBL/GenBank/DDBJ databases">
        <title>Description of Paenibacillus terrestris sp. nov.</title>
        <authorList>
            <person name="Carlier A."/>
            <person name="Qi S."/>
        </authorList>
    </citation>
    <scope>NUCLEOTIDE SEQUENCE [LARGE SCALE GENOMIC DNA]</scope>
    <source>
        <strain evidence="2 3">LMG 31458</strain>
    </source>
</reference>
<keyword evidence="1" id="KW-0812">Transmembrane</keyword>
<keyword evidence="3" id="KW-1185">Reference proteome</keyword>
<name>A0ABX1XP30_9BACL</name>
<feature type="transmembrane region" description="Helical" evidence="1">
    <location>
        <begin position="5"/>
        <end position="21"/>
    </location>
</feature>
<evidence type="ECO:0008006" key="4">
    <source>
        <dbReference type="Google" id="ProtNLM"/>
    </source>
</evidence>
<sequence>MKKKYQVSIGAIIVIIVYLFLTNPSESKYVSWLENNHEISCINDGLALNCKQAKEIIEWKSRSVNDYGIFSIYRDYYEDKNGEKIEIKAIGILNIVYNK</sequence>
<organism evidence="2 3">
    <name type="scientific">Paenibacillus phytorum</name>
    <dbReference type="NCBI Taxonomy" id="2654977"/>
    <lineage>
        <taxon>Bacteria</taxon>
        <taxon>Bacillati</taxon>
        <taxon>Bacillota</taxon>
        <taxon>Bacilli</taxon>
        <taxon>Bacillales</taxon>
        <taxon>Paenibacillaceae</taxon>
        <taxon>Paenibacillus</taxon>
    </lineage>
</organism>
<keyword evidence="1" id="KW-1133">Transmembrane helix</keyword>
<protein>
    <recommendedName>
        <fullName evidence="4">DUF4359 domain-containing protein</fullName>
    </recommendedName>
</protein>
<accession>A0ABX1XP30</accession>
<keyword evidence="1" id="KW-0472">Membrane</keyword>
<comment type="caution">
    <text evidence="2">The sequence shown here is derived from an EMBL/GenBank/DDBJ whole genome shotgun (WGS) entry which is preliminary data.</text>
</comment>
<dbReference type="EMBL" id="WHOA01000013">
    <property type="protein sequence ID" value="NOU70288.1"/>
    <property type="molecule type" value="Genomic_DNA"/>
</dbReference>
<gene>
    <name evidence="2" type="ORF">GC098_02350</name>
</gene>
<proteinExistence type="predicted"/>
<evidence type="ECO:0000313" key="2">
    <source>
        <dbReference type="EMBL" id="NOU70288.1"/>
    </source>
</evidence>
<evidence type="ECO:0000313" key="3">
    <source>
        <dbReference type="Proteomes" id="UP000616779"/>
    </source>
</evidence>